<proteinExistence type="predicted"/>
<dbReference type="Proteomes" id="UP000034150">
    <property type="component" value="Unassembled WGS sequence"/>
</dbReference>
<gene>
    <name evidence="1" type="ORF">WN67_03875</name>
</gene>
<dbReference type="RefSeq" id="WP_046361763.1">
    <property type="nucleotide sequence ID" value="NZ_PV682405.1"/>
</dbReference>
<keyword evidence="2" id="KW-1185">Reference proteome</keyword>
<dbReference type="AlphaFoldDB" id="A0A0M2K8C7"/>
<comment type="caution">
    <text evidence="1">The sequence shown here is derived from an EMBL/GenBank/DDBJ whole genome shotgun (WGS) entry which is preliminary data.</text>
</comment>
<dbReference type="EMBL" id="LAUZ02000015">
    <property type="protein sequence ID" value="KKF03243.1"/>
    <property type="molecule type" value="Genomic_DNA"/>
</dbReference>
<evidence type="ECO:0000313" key="2">
    <source>
        <dbReference type="Proteomes" id="UP000034150"/>
    </source>
</evidence>
<dbReference type="OrthoDB" id="4715684at2"/>
<evidence type="ECO:0000313" key="1">
    <source>
        <dbReference type="EMBL" id="KKF03243.1"/>
    </source>
</evidence>
<accession>A0A0M2K8C7</accession>
<reference evidence="1 2" key="1">
    <citation type="journal article" date="2015" name="Genome Announc.">
        <title>Draft Genome Sequence of Mycobacterium obuense Strain UC1, Isolated from Patient Sputum.</title>
        <authorList>
            <person name="Greninger A.L."/>
            <person name="Cunningham G."/>
            <person name="Hsu E.D."/>
            <person name="Yu J.M."/>
            <person name="Chiu C.Y."/>
            <person name="Miller S."/>
        </authorList>
    </citation>
    <scope>NUCLEOTIDE SEQUENCE [LARGE SCALE GENOMIC DNA]</scope>
    <source>
        <strain evidence="1 2">UC1</strain>
    </source>
</reference>
<sequence length="301" mass="32319">MTTARGDWEAIITAVVDQDHPGDPDVALLARHVKARLRRLGMSVLAASEYGILSRSTLTAITQGADRVPSYRTLAKLDDLLSWEPGSAERALHGGDPVPREDGVYGRLPAPPADAPEEDVAAATAALNDVFDTAFEDPAGWDYDHLLRWIDKRLRELNMTKSKFAAIGGPARATLATLGKRGFGPSAETLDRIDTFLLWERGSALTALRGGTPVRKGPKVAPNPALVPLNGALDTLNAVKVRLTRQSQSLTQLHSDVDEALERVSVAISELGDRERLDALLLSEMGDPEQGDAAGTGEIHD</sequence>
<dbReference type="PATRIC" id="fig|1807.13.peg.1786"/>
<name>A0A0M2K8C7_9MYCO</name>
<protein>
    <submittedName>
        <fullName evidence="1">Uncharacterized protein</fullName>
    </submittedName>
</protein>
<organism evidence="1 2">
    <name type="scientific">Mycolicibacterium obuense</name>
    <dbReference type="NCBI Taxonomy" id="1807"/>
    <lineage>
        <taxon>Bacteria</taxon>
        <taxon>Bacillati</taxon>
        <taxon>Actinomycetota</taxon>
        <taxon>Actinomycetes</taxon>
        <taxon>Mycobacteriales</taxon>
        <taxon>Mycobacteriaceae</taxon>
        <taxon>Mycolicibacterium</taxon>
    </lineage>
</organism>